<dbReference type="Proteomes" id="UP000005819">
    <property type="component" value="Unassembled WGS sequence"/>
</dbReference>
<protein>
    <submittedName>
        <fullName evidence="1">Uncharacterized protein</fullName>
    </submittedName>
</protein>
<organism evidence="1 2">
    <name type="scientific">Alistipes putredinis DSM 17216</name>
    <dbReference type="NCBI Taxonomy" id="445970"/>
    <lineage>
        <taxon>Bacteria</taxon>
        <taxon>Pseudomonadati</taxon>
        <taxon>Bacteroidota</taxon>
        <taxon>Bacteroidia</taxon>
        <taxon>Bacteroidales</taxon>
        <taxon>Rikenellaceae</taxon>
        <taxon>Alistipes</taxon>
    </lineage>
</organism>
<proteinExistence type="predicted"/>
<dbReference type="AlphaFoldDB" id="B0MV86"/>
<evidence type="ECO:0000313" key="1">
    <source>
        <dbReference type="EMBL" id="EDS04039.1"/>
    </source>
</evidence>
<keyword evidence="2" id="KW-1185">Reference proteome</keyword>
<dbReference type="EMBL" id="ABFK02000017">
    <property type="protein sequence ID" value="EDS04039.1"/>
    <property type="molecule type" value="Genomic_DNA"/>
</dbReference>
<reference evidence="1" key="2">
    <citation type="submission" date="2013-09" db="EMBL/GenBank/DDBJ databases">
        <title>Draft genome sequence of Alistipes putredinis (DSM 17216).</title>
        <authorList>
            <person name="Sudarsanam P."/>
            <person name="Ley R."/>
            <person name="Guruge J."/>
            <person name="Turnbaugh P.J."/>
            <person name="Mahowald M."/>
            <person name="Liep D."/>
            <person name="Gordon J."/>
        </authorList>
    </citation>
    <scope>NUCLEOTIDE SEQUENCE</scope>
    <source>
        <strain evidence="1">DSM 17216</strain>
    </source>
</reference>
<sequence length="138" mass="15724">MNRLDAGVLYLNYIERLDACVGFEREAIGPERPNLNGMLIDGPILEERYEAGWNMCAGWLSRDMLRRRSATGGGRISGCPVFKESHLFYTKSDLYSVLFVNKVCEYAGIARKAEEMLFLLSDFSGRFEINFYICNDAL</sequence>
<gene>
    <name evidence="1" type="ORF">ALIPUT_01101</name>
</gene>
<name>B0MV86_9BACT</name>
<reference evidence="1" key="1">
    <citation type="submission" date="2007-10" db="EMBL/GenBank/DDBJ databases">
        <authorList>
            <person name="Fulton L."/>
            <person name="Clifton S."/>
            <person name="Fulton B."/>
            <person name="Xu J."/>
            <person name="Minx P."/>
            <person name="Pepin K.H."/>
            <person name="Johnson M."/>
            <person name="Thiruvilangam P."/>
            <person name="Bhonagiri V."/>
            <person name="Nash W.E."/>
            <person name="Mardis E.R."/>
            <person name="Wilson R.K."/>
        </authorList>
    </citation>
    <scope>NUCLEOTIDE SEQUENCE [LARGE SCALE GENOMIC DNA]</scope>
    <source>
        <strain evidence="1">DSM 17216</strain>
    </source>
</reference>
<dbReference type="HOGENOM" id="CLU_1850937_0_0_10"/>
<evidence type="ECO:0000313" key="2">
    <source>
        <dbReference type="Proteomes" id="UP000005819"/>
    </source>
</evidence>
<comment type="caution">
    <text evidence="1">The sequence shown here is derived from an EMBL/GenBank/DDBJ whole genome shotgun (WGS) entry which is preliminary data.</text>
</comment>
<accession>B0MV86</accession>